<dbReference type="Pfam" id="PF06463">
    <property type="entry name" value="Mob_synth_C"/>
    <property type="match status" value="1"/>
</dbReference>
<dbReference type="InterPro" id="IPR040064">
    <property type="entry name" value="MoaA-like"/>
</dbReference>
<keyword evidence="3 12" id="KW-0949">S-adenosyl-L-methionine</keyword>
<dbReference type="SUPFAM" id="SSF102114">
    <property type="entry name" value="Radical SAM enzymes"/>
    <property type="match status" value="1"/>
</dbReference>
<dbReference type="SFLD" id="SFLDG01067">
    <property type="entry name" value="SPASM/twitch_domain_containing"/>
    <property type="match status" value="1"/>
</dbReference>
<dbReference type="HAMAP" id="MF_01225_B">
    <property type="entry name" value="MoaA_B"/>
    <property type="match status" value="1"/>
</dbReference>
<dbReference type="UniPathway" id="UPA00344"/>
<dbReference type="Gene3D" id="3.20.20.70">
    <property type="entry name" value="Aldolase class I"/>
    <property type="match status" value="1"/>
</dbReference>
<evidence type="ECO:0000256" key="3">
    <source>
        <dbReference type="ARBA" id="ARBA00022691"/>
    </source>
</evidence>
<dbReference type="GO" id="GO:0046872">
    <property type="term" value="F:metal ion binding"/>
    <property type="evidence" value="ECO:0007669"/>
    <property type="project" value="UniProtKB-KW"/>
</dbReference>
<keyword evidence="15" id="KW-1185">Reference proteome</keyword>
<dbReference type="GO" id="GO:0005525">
    <property type="term" value="F:GTP binding"/>
    <property type="evidence" value="ECO:0007669"/>
    <property type="project" value="UniProtKB-UniRule"/>
</dbReference>
<comment type="pathway">
    <text evidence="12">Cofactor biosynthesis; molybdopterin biosynthesis.</text>
</comment>
<comment type="caution">
    <text evidence="14">The sequence shown here is derived from an EMBL/GenBank/DDBJ whole genome shotgun (WGS) entry which is preliminary data.</text>
</comment>
<dbReference type="GO" id="GO:0061798">
    <property type="term" value="F:GTP 3',8'-cyclase activity"/>
    <property type="evidence" value="ECO:0007669"/>
    <property type="project" value="UniProtKB-UniRule"/>
</dbReference>
<reference evidence="14 15" key="1">
    <citation type="submission" date="2019-01" db="EMBL/GenBank/DDBJ databases">
        <title>Lactibacter flavus gen. nov., sp. nov., a novel bacterium of the family Propionibacteriaceae isolated from raw milk and dairy products.</title>
        <authorList>
            <person name="Huptas C."/>
            <person name="Wenning M."/>
            <person name="Breitenwieser F."/>
            <person name="Doll E."/>
            <person name="Von Neubeck M."/>
            <person name="Busse H.-J."/>
            <person name="Scherer S."/>
        </authorList>
    </citation>
    <scope>NUCLEOTIDE SEQUENCE [LARGE SCALE GENOMIC DNA]</scope>
    <source>
        <strain evidence="14 15">KCTC 33808</strain>
    </source>
</reference>
<evidence type="ECO:0000256" key="1">
    <source>
        <dbReference type="ARBA" id="ARBA00012167"/>
    </source>
</evidence>
<keyword evidence="4 12" id="KW-0479">Metal-binding</keyword>
<keyword evidence="2 12" id="KW-0004">4Fe-4S</keyword>
<dbReference type="SFLD" id="SFLDG01383">
    <property type="entry name" value="cyclic_pyranopterin_phosphate"/>
    <property type="match status" value="1"/>
</dbReference>
<dbReference type="Pfam" id="PF04055">
    <property type="entry name" value="Radical_SAM"/>
    <property type="match status" value="1"/>
</dbReference>
<dbReference type="SFLD" id="SFLDG01386">
    <property type="entry name" value="main_SPASM_domain-containing"/>
    <property type="match status" value="1"/>
</dbReference>
<evidence type="ECO:0000313" key="15">
    <source>
        <dbReference type="Proteomes" id="UP000292373"/>
    </source>
</evidence>
<evidence type="ECO:0000256" key="10">
    <source>
        <dbReference type="ARBA" id="ARBA00023239"/>
    </source>
</evidence>
<feature type="binding site" evidence="12">
    <location>
        <position position="64"/>
    </location>
    <ligand>
        <name>GTP</name>
        <dbReference type="ChEBI" id="CHEBI:37565"/>
    </ligand>
</feature>
<dbReference type="InterPro" id="IPR006638">
    <property type="entry name" value="Elp3/MiaA/NifB-like_rSAM"/>
</dbReference>
<evidence type="ECO:0000256" key="4">
    <source>
        <dbReference type="ARBA" id="ARBA00022723"/>
    </source>
</evidence>
<comment type="function">
    <text evidence="12">Catalyzes the cyclization of GTP to (8S)-3',8-cyclo-7,8-dihydroguanosine 5'-triphosphate.</text>
</comment>
<accession>A0A4Q9KHX0</accession>
<dbReference type="PROSITE" id="PS51918">
    <property type="entry name" value="RADICAL_SAM"/>
    <property type="match status" value="1"/>
</dbReference>
<feature type="binding site" evidence="12">
    <location>
        <position position="68"/>
    </location>
    <ligand>
        <name>S-adenosyl-L-methionine</name>
        <dbReference type="ChEBI" id="CHEBI:59789"/>
    </ligand>
</feature>
<evidence type="ECO:0000256" key="9">
    <source>
        <dbReference type="ARBA" id="ARBA00023150"/>
    </source>
</evidence>
<evidence type="ECO:0000256" key="11">
    <source>
        <dbReference type="ARBA" id="ARBA00048697"/>
    </source>
</evidence>
<sequence>MLVDGHGREHRDLRVSLTDHCNLRCTYCMPGEGVPWLPKASLLTLDELVELVGIAVEAGISEVRLTGGEPLLRADIVAIVASIAALSGPGGHPEVSMTTNGIGLAKLAEPLAEAGLARVNVSLDTLDAETYRRMARRDRLDDTLAGIEAARAAGLGPLKLNTVLLRDVNTHEAVDLLRFALERDAELRFIEQMPLDAGHTWTREGMVTADEVQAWLSEAFDLEAIPGRGAAPAERYRVRPLGSLSSSKGEPDGDPLGTVGIIASVTRPFCGACDRLRLTADGQLRNCLFATAESDLRTPLREGVDRGEIIRRIHASLAVKLPGHGINDPGFLQPRRPMSAIGG</sequence>
<protein>
    <recommendedName>
        <fullName evidence="1 12">GTP 3',8-cyclase</fullName>
        <ecNumber evidence="1 12">4.1.99.22</ecNumber>
    </recommendedName>
    <alternativeName>
        <fullName evidence="12">Molybdenum cofactor biosynthesis protein A</fullName>
    </alternativeName>
</protein>
<keyword evidence="8 12" id="KW-0342">GTP-binding</keyword>
<dbReference type="SFLD" id="SFLDS00029">
    <property type="entry name" value="Radical_SAM"/>
    <property type="match status" value="1"/>
</dbReference>
<dbReference type="PROSITE" id="PS01305">
    <property type="entry name" value="MOAA_NIFB_PQQE"/>
    <property type="match status" value="1"/>
</dbReference>
<feature type="binding site" evidence="12">
    <location>
        <position position="122"/>
    </location>
    <ligand>
        <name>S-adenosyl-L-methionine</name>
        <dbReference type="ChEBI" id="CHEBI:59789"/>
    </ligand>
</feature>
<feature type="binding site" evidence="12">
    <location>
        <position position="28"/>
    </location>
    <ligand>
        <name>[4Fe-4S] cluster</name>
        <dbReference type="ChEBI" id="CHEBI:49883"/>
        <label>1</label>
        <note>4Fe-4S-S-AdoMet</note>
    </ligand>
</feature>
<keyword evidence="10 12" id="KW-0456">Lyase</keyword>
<feature type="binding site" evidence="12">
    <location>
        <position position="287"/>
    </location>
    <ligand>
        <name>[4Fe-4S] cluster</name>
        <dbReference type="ChEBI" id="CHEBI:49883"/>
        <label>2</label>
        <note>4Fe-4S-substrate</note>
    </ligand>
</feature>
<evidence type="ECO:0000259" key="13">
    <source>
        <dbReference type="PROSITE" id="PS51918"/>
    </source>
</evidence>
<comment type="subunit">
    <text evidence="12">Monomer and homodimer.</text>
</comment>
<dbReference type="InterPro" id="IPR010505">
    <property type="entry name" value="MoaA_twitch"/>
</dbReference>
<gene>
    <name evidence="12 14" type="primary">moaA</name>
    <name evidence="14" type="ORF">ET989_03335</name>
</gene>
<organism evidence="14 15">
    <name type="scientific">Propioniciclava sinopodophylli</name>
    <dbReference type="NCBI Taxonomy" id="1837344"/>
    <lineage>
        <taxon>Bacteria</taxon>
        <taxon>Bacillati</taxon>
        <taxon>Actinomycetota</taxon>
        <taxon>Actinomycetes</taxon>
        <taxon>Propionibacteriales</taxon>
        <taxon>Propionibacteriaceae</taxon>
        <taxon>Propioniciclava</taxon>
    </lineage>
</organism>
<dbReference type="InterPro" id="IPR058240">
    <property type="entry name" value="rSAM_sf"/>
</dbReference>
<evidence type="ECO:0000256" key="12">
    <source>
        <dbReference type="HAMAP-Rule" id="MF_01225"/>
    </source>
</evidence>
<feature type="binding site" evidence="12">
    <location>
        <position position="98"/>
    </location>
    <ligand>
        <name>GTP</name>
        <dbReference type="ChEBI" id="CHEBI:37565"/>
    </ligand>
</feature>
<dbReference type="NCBIfam" id="TIGR02666">
    <property type="entry name" value="moaA"/>
    <property type="match status" value="1"/>
</dbReference>
<keyword evidence="6 12" id="KW-0408">Iron</keyword>
<evidence type="ECO:0000256" key="7">
    <source>
        <dbReference type="ARBA" id="ARBA00023014"/>
    </source>
</evidence>
<feature type="binding site" evidence="12">
    <location>
        <position position="25"/>
    </location>
    <ligand>
        <name>[4Fe-4S] cluster</name>
        <dbReference type="ChEBI" id="CHEBI:49883"/>
        <label>1</label>
        <note>4Fe-4S-S-AdoMet</note>
    </ligand>
</feature>
<dbReference type="AlphaFoldDB" id="A0A4Q9KHX0"/>
<name>A0A4Q9KHX0_9ACTN</name>
<evidence type="ECO:0000256" key="8">
    <source>
        <dbReference type="ARBA" id="ARBA00023134"/>
    </source>
</evidence>
<dbReference type="PANTHER" id="PTHR22960:SF0">
    <property type="entry name" value="MOLYBDENUM COFACTOR BIOSYNTHESIS PROTEIN 1"/>
    <property type="match status" value="1"/>
</dbReference>
<feature type="binding site" evidence="12">
    <location>
        <position position="21"/>
    </location>
    <ligand>
        <name>[4Fe-4S] cluster</name>
        <dbReference type="ChEBI" id="CHEBI:49883"/>
        <label>1</label>
        <note>4Fe-4S-S-AdoMet</note>
    </ligand>
</feature>
<dbReference type="CDD" id="cd21117">
    <property type="entry name" value="Twitch_MoaA"/>
    <property type="match status" value="1"/>
</dbReference>
<comment type="catalytic activity">
    <reaction evidence="11 12">
        <text>GTP + AH2 + S-adenosyl-L-methionine = (8S)-3',8-cyclo-7,8-dihydroguanosine 5'-triphosphate + 5'-deoxyadenosine + L-methionine + A + H(+)</text>
        <dbReference type="Rhea" id="RHEA:49576"/>
        <dbReference type="ChEBI" id="CHEBI:13193"/>
        <dbReference type="ChEBI" id="CHEBI:15378"/>
        <dbReference type="ChEBI" id="CHEBI:17319"/>
        <dbReference type="ChEBI" id="CHEBI:17499"/>
        <dbReference type="ChEBI" id="CHEBI:37565"/>
        <dbReference type="ChEBI" id="CHEBI:57844"/>
        <dbReference type="ChEBI" id="CHEBI:59789"/>
        <dbReference type="ChEBI" id="CHEBI:131766"/>
        <dbReference type="EC" id="4.1.99.22"/>
    </reaction>
</comment>
<dbReference type="CDD" id="cd01335">
    <property type="entry name" value="Radical_SAM"/>
    <property type="match status" value="1"/>
</dbReference>
<dbReference type="InterPro" id="IPR013483">
    <property type="entry name" value="MoaA"/>
</dbReference>
<dbReference type="Proteomes" id="UP000292373">
    <property type="component" value="Unassembled WGS sequence"/>
</dbReference>
<dbReference type="GO" id="GO:0061799">
    <property type="term" value="F:cyclic pyranopterin monophosphate synthase activity"/>
    <property type="evidence" value="ECO:0007669"/>
    <property type="project" value="TreeGrafter"/>
</dbReference>
<evidence type="ECO:0000313" key="14">
    <source>
        <dbReference type="EMBL" id="TBT87476.1"/>
    </source>
</evidence>
<dbReference type="EMBL" id="SDMQ01000002">
    <property type="protein sequence ID" value="TBT87476.1"/>
    <property type="molecule type" value="Genomic_DNA"/>
</dbReference>
<evidence type="ECO:0000256" key="6">
    <source>
        <dbReference type="ARBA" id="ARBA00023004"/>
    </source>
</evidence>
<dbReference type="InterPro" id="IPR013785">
    <property type="entry name" value="Aldolase_TIM"/>
</dbReference>
<keyword evidence="9 12" id="KW-0501">Molybdenum cofactor biosynthesis</keyword>
<dbReference type="EC" id="4.1.99.22" evidence="1 12"/>
<dbReference type="InterPro" id="IPR050105">
    <property type="entry name" value="MoCo_biosynth_MoaA/MoaC"/>
</dbReference>
<dbReference type="GO" id="GO:1904047">
    <property type="term" value="F:S-adenosyl-L-methionine binding"/>
    <property type="evidence" value="ECO:0007669"/>
    <property type="project" value="UniProtKB-UniRule"/>
</dbReference>
<keyword evidence="5 12" id="KW-0547">Nucleotide-binding</keyword>
<feature type="binding site" evidence="12">
    <location>
        <position position="14"/>
    </location>
    <ligand>
        <name>GTP</name>
        <dbReference type="ChEBI" id="CHEBI:37565"/>
    </ligand>
</feature>
<dbReference type="InterPro" id="IPR000385">
    <property type="entry name" value="MoaA_NifB_PqqE_Fe-S-bd_CS"/>
</dbReference>
<dbReference type="GO" id="GO:0051539">
    <property type="term" value="F:4 iron, 4 sulfur cluster binding"/>
    <property type="evidence" value="ECO:0007669"/>
    <property type="project" value="UniProtKB-UniRule"/>
</dbReference>
<evidence type="ECO:0000256" key="5">
    <source>
        <dbReference type="ARBA" id="ARBA00022741"/>
    </source>
</evidence>
<feature type="binding site" evidence="12">
    <location>
        <position position="27"/>
    </location>
    <ligand>
        <name>S-adenosyl-L-methionine</name>
        <dbReference type="ChEBI" id="CHEBI:59789"/>
    </ligand>
</feature>
<dbReference type="PANTHER" id="PTHR22960">
    <property type="entry name" value="MOLYBDOPTERIN COFACTOR SYNTHESIS PROTEIN A"/>
    <property type="match status" value="1"/>
</dbReference>
<dbReference type="OrthoDB" id="9763993at2"/>
<evidence type="ECO:0000256" key="2">
    <source>
        <dbReference type="ARBA" id="ARBA00022485"/>
    </source>
</evidence>
<feature type="binding site" evidence="12">
    <location>
        <position position="270"/>
    </location>
    <ligand>
        <name>[4Fe-4S] cluster</name>
        <dbReference type="ChEBI" id="CHEBI:49883"/>
        <label>2</label>
        <note>4Fe-4S-substrate</note>
    </ligand>
</feature>
<feature type="binding site" evidence="12">
    <location>
        <begin position="275"/>
        <end position="277"/>
    </location>
    <ligand>
        <name>GTP</name>
        <dbReference type="ChEBI" id="CHEBI:37565"/>
    </ligand>
</feature>
<comment type="similarity">
    <text evidence="12">Belongs to the radical SAM superfamily. MoaA family.</text>
</comment>
<dbReference type="InterPro" id="IPR007197">
    <property type="entry name" value="rSAM"/>
</dbReference>
<feature type="binding site" evidence="12">
    <location>
        <position position="273"/>
    </location>
    <ligand>
        <name>[4Fe-4S] cluster</name>
        <dbReference type="ChEBI" id="CHEBI:49883"/>
        <label>2</label>
        <note>4Fe-4S-substrate</note>
    </ligand>
</feature>
<dbReference type="SMART" id="SM00729">
    <property type="entry name" value="Elp3"/>
    <property type="match status" value="1"/>
</dbReference>
<comment type="cofactor">
    <cofactor evidence="12">
        <name>[4Fe-4S] cluster</name>
        <dbReference type="ChEBI" id="CHEBI:49883"/>
    </cofactor>
    <text evidence="12">Binds 2 [4Fe-4S] clusters. Binds 1 [4Fe-4S] cluster coordinated with 3 cysteines and an exchangeable S-adenosyl-L-methionine and 1 [4Fe-4S] cluster coordinated with 3 cysteines and the GTP-derived substrate.</text>
</comment>
<feature type="domain" description="Radical SAM core" evidence="13">
    <location>
        <begin position="5"/>
        <end position="226"/>
    </location>
</feature>
<feature type="binding site" evidence="12">
    <location>
        <position position="159"/>
    </location>
    <ligand>
        <name>GTP</name>
        <dbReference type="ChEBI" id="CHEBI:37565"/>
    </ligand>
</feature>
<proteinExistence type="inferred from homology"/>
<dbReference type="GO" id="GO:0006777">
    <property type="term" value="P:Mo-molybdopterin cofactor biosynthetic process"/>
    <property type="evidence" value="ECO:0007669"/>
    <property type="project" value="UniProtKB-UniRule"/>
</dbReference>
<keyword evidence="7 12" id="KW-0411">Iron-sulfur</keyword>
<feature type="binding site" evidence="12">
    <location>
        <position position="193"/>
    </location>
    <ligand>
        <name>S-adenosyl-L-methionine</name>
        <dbReference type="ChEBI" id="CHEBI:59789"/>
    </ligand>
</feature>